<protein>
    <submittedName>
        <fullName evidence="2">Uncharacterized protein m552L</fullName>
    </submittedName>
</protein>
<evidence type="ECO:0000313" key="2">
    <source>
        <dbReference type="EMBL" id="ABT14106.1"/>
    </source>
</evidence>
<name>A7IUT2_PBCVM</name>
<accession>A7IUT2</accession>
<keyword evidence="1" id="KW-0812">Transmembrane</keyword>
<evidence type="ECO:0000256" key="1">
    <source>
        <dbReference type="SAM" id="Phobius"/>
    </source>
</evidence>
<reference evidence="2 3" key="1">
    <citation type="journal article" date="2007" name="Virology">
        <title>Sequence and annotation of the 314-kb MT325 and the 321-kb FR483 viruses that infect Chlorella Pbi.</title>
        <authorList>
            <person name="Fitzgerald L.A."/>
            <person name="Graves M.V."/>
            <person name="Li X."/>
            <person name="Feldblyum T."/>
            <person name="Hartigan J."/>
            <person name="Van Etten J.L."/>
        </authorList>
    </citation>
    <scope>NUCLEOTIDE SEQUENCE [LARGE SCALE GENOMIC DNA]</scope>
    <source>
        <strain evidence="2 3">MT325</strain>
    </source>
</reference>
<evidence type="ECO:0000313" key="3">
    <source>
        <dbReference type="Proteomes" id="UP000246715"/>
    </source>
</evidence>
<feature type="transmembrane region" description="Helical" evidence="1">
    <location>
        <begin position="50"/>
        <end position="75"/>
    </location>
</feature>
<sequence length="146" mass="17292">MSIHFSSYHRFKGAFFLGGELLVYGFIPFFSIAALYFWTTCPERYAEGHLLFASRFTCNLILSYNFWSVGVAIYLHMFTNFLHFYECRYALNDNQTIMLFRSVFHIWVREVFSKIESSFLSFSASMRSFSARSRVKLEMDMSSKYL</sequence>
<keyword evidence="1" id="KW-1133">Transmembrane helix</keyword>
<dbReference type="EMBL" id="DQ491001">
    <property type="protein sequence ID" value="ABT14106.1"/>
    <property type="molecule type" value="Genomic_DNA"/>
</dbReference>
<proteinExistence type="predicted"/>
<organismHost>
    <name type="scientific">Paramecium bursaria</name>
    <dbReference type="NCBI Taxonomy" id="74790"/>
</organismHost>
<dbReference type="Proteomes" id="UP000246715">
    <property type="component" value="Segment"/>
</dbReference>
<gene>
    <name evidence="2" type="primary">m552L</name>
    <name evidence="2" type="ORF">MT325_m552L</name>
</gene>
<keyword evidence="1" id="KW-0472">Membrane</keyword>
<organism evidence="2 3">
    <name type="scientific">Paramecium bursaria Chlorella virus MT325</name>
    <name type="common">PBCV-MT325</name>
    <dbReference type="NCBI Taxonomy" id="346932"/>
    <lineage>
        <taxon>Viruses</taxon>
        <taxon>Varidnaviria</taxon>
        <taxon>Bamfordvirae</taxon>
        <taxon>Nucleocytoviricota</taxon>
        <taxon>Megaviricetes</taxon>
        <taxon>Algavirales</taxon>
        <taxon>Phycodnaviridae</taxon>
        <taxon>Chlorovirus</taxon>
        <taxon>Chlorovirus conductrix</taxon>
        <taxon>Paramecium bursaria Chlorella virus A1</taxon>
    </lineage>
</organism>
<feature type="transmembrane region" description="Helical" evidence="1">
    <location>
        <begin position="21"/>
        <end position="38"/>
    </location>
</feature>